<protein>
    <submittedName>
        <fullName evidence="2">Uncharacterized protein</fullName>
    </submittedName>
</protein>
<name>A0A9P4H9D3_9PLEO</name>
<gene>
    <name evidence="2" type="ORF">EK21DRAFT_88825</name>
</gene>
<organism evidence="2 3">
    <name type="scientific">Setomelanomma holmii</name>
    <dbReference type="NCBI Taxonomy" id="210430"/>
    <lineage>
        <taxon>Eukaryota</taxon>
        <taxon>Fungi</taxon>
        <taxon>Dikarya</taxon>
        <taxon>Ascomycota</taxon>
        <taxon>Pezizomycotina</taxon>
        <taxon>Dothideomycetes</taxon>
        <taxon>Pleosporomycetidae</taxon>
        <taxon>Pleosporales</taxon>
        <taxon>Pleosporineae</taxon>
        <taxon>Phaeosphaeriaceae</taxon>
        <taxon>Setomelanomma</taxon>
    </lineage>
</organism>
<evidence type="ECO:0000256" key="1">
    <source>
        <dbReference type="SAM" id="Phobius"/>
    </source>
</evidence>
<sequence length="143" mass="16031">MPELLVKDAYWGKTDDEPSEYSTFEVWDTLYAYGYSTDTISIRSSPAVITAYCIITIMYLAYILLSGSTSTAWNSLIELVALALQSRKPEILGHVGVGIDSIKTFKQAIGIRVNNDDELELIFASDRDFDSKGLRKIESNKVY</sequence>
<keyword evidence="3" id="KW-1185">Reference proteome</keyword>
<proteinExistence type="predicted"/>
<comment type="caution">
    <text evidence="2">The sequence shown here is derived from an EMBL/GenBank/DDBJ whole genome shotgun (WGS) entry which is preliminary data.</text>
</comment>
<evidence type="ECO:0000313" key="3">
    <source>
        <dbReference type="Proteomes" id="UP000799777"/>
    </source>
</evidence>
<dbReference type="OrthoDB" id="5342924at2759"/>
<reference evidence="2" key="1">
    <citation type="journal article" date="2020" name="Stud. Mycol.">
        <title>101 Dothideomycetes genomes: a test case for predicting lifestyles and emergence of pathogens.</title>
        <authorList>
            <person name="Haridas S."/>
            <person name="Albert R."/>
            <person name="Binder M."/>
            <person name="Bloem J."/>
            <person name="Labutti K."/>
            <person name="Salamov A."/>
            <person name="Andreopoulos B."/>
            <person name="Baker S."/>
            <person name="Barry K."/>
            <person name="Bills G."/>
            <person name="Bluhm B."/>
            <person name="Cannon C."/>
            <person name="Castanera R."/>
            <person name="Culley D."/>
            <person name="Daum C."/>
            <person name="Ezra D."/>
            <person name="Gonzalez J."/>
            <person name="Henrissat B."/>
            <person name="Kuo A."/>
            <person name="Liang C."/>
            <person name="Lipzen A."/>
            <person name="Lutzoni F."/>
            <person name="Magnuson J."/>
            <person name="Mondo S."/>
            <person name="Nolan M."/>
            <person name="Ohm R."/>
            <person name="Pangilinan J."/>
            <person name="Park H.-J."/>
            <person name="Ramirez L."/>
            <person name="Alfaro M."/>
            <person name="Sun H."/>
            <person name="Tritt A."/>
            <person name="Yoshinaga Y."/>
            <person name="Zwiers L.-H."/>
            <person name="Turgeon B."/>
            <person name="Goodwin S."/>
            <person name="Spatafora J."/>
            <person name="Crous P."/>
            <person name="Grigoriev I."/>
        </authorList>
    </citation>
    <scope>NUCLEOTIDE SEQUENCE</scope>
    <source>
        <strain evidence="2">CBS 110217</strain>
    </source>
</reference>
<evidence type="ECO:0000313" key="2">
    <source>
        <dbReference type="EMBL" id="KAF2030503.1"/>
    </source>
</evidence>
<dbReference type="Proteomes" id="UP000799777">
    <property type="component" value="Unassembled WGS sequence"/>
</dbReference>
<keyword evidence="1" id="KW-0472">Membrane</keyword>
<dbReference type="EMBL" id="ML978189">
    <property type="protein sequence ID" value="KAF2030503.1"/>
    <property type="molecule type" value="Genomic_DNA"/>
</dbReference>
<keyword evidence="1" id="KW-0812">Transmembrane</keyword>
<keyword evidence="1" id="KW-1133">Transmembrane helix</keyword>
<feature type="transmembrane region" description="Helical" evidence="1">
    <location>
        <begin position="47"/>
        <end position="65"/>
    </location>
</feature>
<dbReference type="AlphaFoldDB" id="A0A9P4H9D3"/>
<accession>A0A9P4H9D3</accession>